<evidence type="ECO:0000256" key="1">
    <source>
        <dbReference type="SAM" id="Coils"/>
    </source>
</evidence>
<proteinExistence type="predicted"/>
<keyword evidence="4" id="KW-1185">Reference proteome</keyword>
<feature type="transmembrane region" description="Helical" evidence="2">
    <location>
        <begin position="65"/>
        <end position="86"/>
    </location>
</feature>
<organism evidence="3 4">
    <name type="scientific">Bacillus methanolicus PB1</name>
    <dbReference type="NCBI Taxonomy" id="997296"/>
    <lineage>
        <taxon>Bacteria</taxon>
        <taxon>Bacillati</taxon>
        <taxon>Bacillota</taxon>
        <taxon>Bacilli</taxon>
        <taxon>Bacillales</taxon>
        <taxon>Bacillaceae</taxon>
        <taxon>Bacillus</taxon>
    </lineage>
</organism>
<protein>
    <submittedName>
        <fullName evidence="3">Uncharacterized protein</fullName>
    </submittedName>
</protein>
<dbReference type="RefSeq" id="WP_004438486.1">
    <property type="nucleotide sequence ID" value="NZ_AFEU01000003.1"/>
</dbReference>
<dbReference type="STRING" id="997296.PB1_16144"/>
<sequence>MEQKDYERIATLETQLVALSKGLERIETKLDAYSANFLTRNEADIRFKHFEEELKEVKENKRANISLFVSIAAVAVTFIFSLLNYLRQ</sequence>
<keyword evidence="2" id="KW-0472">Membrane</keyword>
<dbReference type="OrthoDB" id="2971165at2"/>
<name>I3DXY3_BACMT</name>
<dbReference type="Proteomes" id="UP000010523">
    <property type="component" value="Unassembled WGS sequence"/>
</dbReference>
<evidence type="ECO:0000256" key="2">
    <source>
        <dbReference type="SAM" id="Phobius"/>
    </source>
</evidence>
<gene>
    <name evidence="3" type="ORF">PB1_16144</name>
</gene>
<keyword evidence="2" id="KW-0812">Transmembrane</keyword>
<dbReference type="AlphaFoldDB" id="I3DXY3"/>
<keyword evidence="2" id="KW-1133">Transmembrane helix</keyword>
<dbReference type="EMBL" id="AFEU01000003">
    <property type="protein sequence ID" value="EIJ79104.1"/>
    <property type="molecule type" value="Genomic_DNA"/>
</dbReference>
<dbReference type="PATRIC" id="fig|997296.3.peg.3401"/>
<feature type="coiled-coil region" evidence="1">
    <location>
        <begin position="9"/>
        <end position="60"/>
    </location>
</feature>
<evidence type="ECO:0000313" key="4">
    <source>
        <dbReference type="Proteomes" id="UP000010523"/>
    </source>
</evidence>
<evidence type="ECO:0000313" key="3">
    <source>
        <dbReference type="EMBL" id="EIJ79104.1"/>
    </source>
</evidence>
<keyword evidence="1" id="KW-0175">Coiled coil</keyword>
<comment type="caution">
    <text evidence="3">The sequence shown here is derived from an EMBL/GenBank/DDBJ whole genome shotgun (WGS) entry which is preliminary data.</text>
</comment>
<reference evidence="3 4" key="1">
    <citation type="journal article" date="2012" name="Appl. Environ. Microbiol.">
        <title>Genome Sequence of Thermotolerant Bacillus methanolicus: Features and Regulation Related to Methylotrophy and Production of L-Lysine and L-Glutamate from Methanol.</title>
        <authorList>
            <person name="Heggeset T.M."/>
            <person name="Krog A."/>
            <person name="Balzer S."/>
            <person name="Wentzel A."/>
            <person name="Ellingsen T.E."/>
            <person name="Brautaset T."/>
        </authorList>
    </citation>
    <scope>NUCLEOTIDE SEQUENCE [LARGE SCALE GENOMIC DNA]</scope>
    <source>
        <strain evidence="3 4">PB1</strain>
    </source>
</reference>
<accession>I3DXY3</accession>